<comment type="catalytic activity">
    <reaction evidence="2 18 19">
        <text>(6R)-NADPHX = (6S)-NADPHX</text>
        <dbReference type="Rhea" id="RHEA:32227"/>
        <dbReference type="ChEBI" id="CHEBI:64076"/>
        <dbReference type="ChEBI" id="CHEBI:64077"/>
        <dbReference type="EC" id="5.1.99.6"/>
    </reaction>
</comment>
<reference evidence="22 23" key="1">
    <citation type="submission" date="2016-11" db="EMBL/GenBank/DDBJ databases">
        <authorList>
            <person name="Jaros S."/>
            <person name="Januszkiewicz K."/>
            <person name="Wedrychowicz H."/>
        </authorList>
    </citation>
    <scope>NUCLEOTIDE SEQUENCE [LARGE SCALE GENOMIC DNA]</scope>
    <source>
        <strain evidence="22 23">DSM 14501</strain>
    </source>
</reference>
<dbReference type="PROSITE" id="PS51385">
    <property type="entry name" value="YJEF_N"/>
    <property type="match status" value="1"/>
</dbReference>
<keyword evidence="23" id="KW-1185">Reference proteome</keyword>
<dbReference type="InterPro" id="IPR004443">
    <property type="entry name" value="YjeF_N_dom"/>
</dbReference>
<name>A0A1M6QFP7_9FIRM</name>
<feature type="binding site" evidence="17">
    <location>
        <position position="386"/>
    </location>
    <ligand>
        <name>(6S)-NADPHX</name>
        <dbReference type="ChEBI" id="CHEBI:64076"/>
    </ligand>
</feature>
<feature type="binding site" evidence="18">
    <location>
        <begin position="57"/>
        <end position="61"/>
    </location>
    <ligand>
        <name>(6S)-NADPHX</name>
        <dbReference type="ChEBI" id="CHEBI:64076"/>
    </ligand>
</feature>
<feature type="binding site" evidence="17">
    <location>
        <begin position="423"/>
        <end position="427"/>
    </location>
    <ligand>
        <name>AMP</name>
        <dbReference type="ChEBI" id="CHEBI:456215"/>
    </ligand>
</feature>
<dbReference type="PROSITE" id="PS01050">
    <property type="entry name" value="YJEF_C_2"/>
    <property type="match status" value="1"/>
</dbReference>
<comment type="function">
    <text evidence="17">Catalyzes the dehydration of the S-form of NAD(P)HX at the expense of ADP, which is converted to AMP. Together with NAD(P)HX epimerase, which catalyzes the epimerization of the S- and R-forms, the enzyme allows the repair of both epimers of NAD(P)HX, a damaged form of NAD(P)H that is a result of enzymatic or heat-dependent hydration.</text>
</comment>
<evidence type="ECO:0000256" key="8">
    <source>
        <dbReference type="ARBA" id="ARBA00022857"/>
    </source>
</evidence>
<protein>
    <recommendedName>
        <fullName evidence="19">Bifunctional NAD(P)H-hydrate repair enzyme</fullName>
    </recommendedName>
    <alternativeName>
        <fullName evidence="19">Nicotinamide nucleotide repair protein</fullName>
    </alternativeName>
    <domain>
        <recommendedName>
            <fullName evidence="19">ADP-dependent (S)-NAD(P)H-hydrate dehydratase</fullName>
            <ecNumber evidence="19">4.2.1.136</ecNumber>
        </recommendedName>
        <alternativeName>
            <fullName evidence="19">ADP-dependent NAD(P)HX dehydratase</fullName>
        </alternativeName>
    </domain>
    <domain>
        <recommendedName>
            <fullName evidence="19">NAD(P)H-hydrate epimerase</fullName>
            <ecNumber evidence="19">5.1.99.6</ecNumber>
        </recommendedName>
    </domain>
</protein>
<evidence type="ECO:0000256" key="12">
    <source>
        <dbReference type="ARBA" id="ARBA00023239"/>
    </source>
</evidence>
<comment type="subunit">
    <text evidence="17">Homotetramer.</text>
</comment>
<dbReference type="Pfam" id="PF01256">
    <property type="entry name" value="Carb_kinase"/>
    <property type="match status" value="1"/>
</dbReference>
<dbReference type="GO" id="GO:0046496">
    <property type="term" value="P:nicotinamide nucleotide metabolic process"/>
    <property type="evidence" value="ECO:0007669"/>
    <property type="project" value="UniProtKB-UniRule"/>
</dbReference>
<evidence type="ECO:0000256" key="5">
    <source>
        <dbReference type="ARBA" id="ARBA00022723"/>
    </source>
</evidence>
<proteinExistence type="inferred from homology"/>
<evidence type="ECO:0000256" key="11">
    <source>
        <dbReference type="ARBA" id="ARBA00023235"/>
    </source>
</evidence>
<dbReference type="PROSITE" id="PS51383">
    <property type="entry name" value="YJEF_C_3"/>
    <property type="match status" value="1"/>
</dbReference>
<comment type="cofactor">
    <cofactor evidence="17">
        <name>Mg(2+)</name>
        <dbReference type="ChEBI" id="CHEBI:18420"/>
    </cofactor>
</comment>
<feature type="binding site" evidence="17">
    <location>
        <position position="453"/>
    </location>
    <ligand>
        <name>(6S)-NADPHX</name>
        <dbReference type="ChEBI" id="CHEBI:64076"/>
    </ligand>
</feature>
<evidence type="ECO:0000256" key="2">
    <source>
        <dbReference type="ARBA" id="ARBA00000909"/>
    </source>
</evidence>
<dbReference type="InterPro" id="IPR000631">
    <property type="entry name" value="CARKD"/>
</dbReference>
<dbReference type="Proteomes" id="UP000184082">
    <property type="component" value="Unassembled WGS sequence"/>
</dbReference>
<evidence type="ECO:0000259" key="21">
    <source>
        <dbReference type="PROSITE" id="PS51385"/>
    </source>
</evidence>
<dbReference type="InterPro" id="IPR029056">
    <property type="entry name" value="Ribokinase-like"/>
</dbReference>
<keyword evidence="7 17" id="KW-0067">ATP-binding</keyword>
<evidence type="ECO:0000256" key="7">
    <source>
        <dbReference type="ARBA" id="ARBA00022840"/>
    </source>
</evidence>
<feature type="binding site" evidence="18">
    <location>
        <position position="165"/>
    </location>
    <ligand>
        <name>K(+)</name>
        <dbReference type="ChEBI" id="CHEBI:29103"/>
    </ligand>
</feature>
<sequence length="515" mass="55770">MKVVLNEEMRKIDKTTIEKYGIPGIILMENAGLGVVEEIIKDFKRDSNFTIICGRGNNGGDGFVIARHLYNKGYNVKVFIVGDSRDISKDALINFKIIQNLNINITNILDEKDLLKLKEGILSSTVVIDALFGTGLSSEVKGIASEVIKYMNKYSKYIFSVDVPSGICGDNGQVCSLAVKADKTITFGLKKCGNILYPGAEYCGELILKDIGIPREVVDLMNLKFNIITEEIVKDSIPIRKKDSHKGSYGKANVIAGSFGMTGAAILTCKSALRSGLGLLRLYIAESLNFIIKTNVPEAITVPLGEIRKGVIGINNIREILEGTKDADVLTIGPGCGNTSELSEILKRIIGEVDKPMVIDADGLNVLSKNVEWLSKKKSEIVITPHLGEMSRLTGLSIEEIKRNPIEVAKNFAQKWNVITVLKSARTIIASPKGEVFINVNGNPGMATAGCGDVLTGIITGFIAQGIEPLKAAIISVYIHGLTGDRVAEKKGEYGLVAGDIIEKLPYTIKDVIGR</sequence>
<keyword evidence="13" id="KW-0511">Multifunctional enzyme</keyword>
<dbReference type="SUPFAM" id="SSF64153">
    <property type="entry name" value="YjeF N-terminal domain-like"/>
    <property type="match status" value="1"/>
</dbReference>
<dbReference type="InterPro" id="IPR030677">
    <property type="entry name" value="Nnr"/>
</dbReference>
<dbReference type="EC" id="4.2.1.136" evidence="19"/>
<evidence type="ECO:0000256" key="17">
    <source>
        <dbReference type="HAMAP-Rule" id="MF_01965"/>
    </source>
</evidence>
<feature type="binding site" evidence="17">
    <location>
        <position position="335"/>
    </location>
    <ligand>
        <name>(6S)-NADPHX</name>
        <dbReference type="ChEBI" id="CHEBI:64076"/>
    </ligand>
</feature>
<comment type="catalytic activity">
    <reaction evidence="1 18 19">
        <text>(6R)-NADHX = (6S)-NADHX</text>
        <dbReference type="Rhea" id="RHEA:32215"/>
        <dbReference type="ChEBI" id="CHEBI:64074"/>
        <dbReference type="ChEBI" id="CHEBI:64075"/>
        <dbReference type="EC" id="5.1.99.6"/>
    </reaction>
</comment>
<accession>A0A1M6QFP7</accession>
<dbReference type="STRING" id="1121266.SAMN02745883_01483"/>
<evidence type="ECO:0000256" key="18">
    <source>
        <dbReference type="HAMAP-Rule" id="MF_01966"/>
    </source>
</evidence>
<dbReference type="EC" id="5.1.99.6" evidence="19"/>
<dbReference type="CDD" id="cd01171">
    <property type="entry name" value="YXKO-related"/>
    <property type="match status" value="1"/>
</dbReference>
<feature type="domain" description="YjeF C-terminal" evidence="20">
    <location>
        <begin position="229"/>
        <end position="512"/>
    </location>
</feature>
<keyword evidence="11 18" id="KW-0413">Isomerase</keyword>
<dbReference type="SUPFAM" id="SSF53613">
    <property type="entry name" value="Ribokinase-like"/>
    <property type="match status" value="1"/>
</dbReference>
<evidence type="ECO:0000256" key="9">
    <source>
        <dbReference type="ARBA" id="ARBA00022958"/>
    </source>
</evidence>
<dbReference type="GO" id="GO:0005524">
    <property type="term" value="F:ATP binding"/>
    <property type="evidence" value="ECO:0007669"/>
    <property type="project" value="UniProtKB-UniRule"/>
</dbReference>
<evidence type="ECO:0000256" key="1">
    <source>
        <dbReference type="ARBA" id="ARBA00000013"/>
    </source>
</evidence>
<dbReference type="HAMAP" id="MF_01965">
    <property type="entry name" value="NADHX_dehydratase"/>
    <property type="match status" value="1"/>
</dbReference>
<dbReference type="FunFam" id="3.40.50.10260:FF:000003">
    <property type="entry name" value="Multifunctional fusion protein"/>
    <property type="match status" value="1"/>
</dbReference>
<evidence type="ECO:0000256" key="15">
    <source>
        <dbReference type="ARBA" id="ARBA00048238"/>
    </source>
</evidence>
<keyword evidence="10 17" id="KW-0520">NAD</keyword>
<evidence type="ECO:0000259" key="20">
    <source>
        <dbReference type="PROSITE" id="PS51383"/>
    </source>
</evidence>
<evidence type="ECO:0000256" key="14">
    <source>
        <dbReference type="ARBA" id="ARBA00025153"/>
    </source>
</evidence>
<feature type="binding site" evidence="18">
    <location>
        <begin position="133"/>
        <end position="139"/>
    </location>
    <ligand>
        <name>(6S)-NADPHX</name>
        <dbReference type="ChEBI" id="CHEBI:64076"/>
    </ligand>
</feature>
<feature type="binding site" evidence="18">
    <location>
        <position position="58"/>
    </location>
    <ligand>
        <name>K(+)</name>
        <dbReference type="ChEBI" id="CHEBI:29103"/>
    </ligand>
</feature>
<evidence type="ECO:0000313" key="23">
    <source>
        <dbReference type="Proteomes" id="UP000184082"/>
    </source>
</evidence>
<dbReference type="InterPro" id="IPR017953">
    <property type="entry name" value="Carbohydrate_kinase_pred_CS"/>
</dbReference>
<keyword evidence="12 17" id="KW-0456">Lyase</keyword>
<keyword evidence="9 18" id="KW-0630">Potassium</keyword>
<comment type="similarity">
    <text evidence="17">Belongs to the NnrD/CARKD family.</text>
</comment>
<keyword evidence="6 17" id="KW-0547">Nucleotide-binding</keyword>
<comment type="similarity">
    <text evidence="18">Belongs to the NnrE/AIBP family.</text>
</comment>
<dbReference type="HAMAP" id="MF_01966">
    <property type="entry name" value="NADHX_epimerase"/>
    <property type="match status" value="1"/>
</dbReference>
<evidence type="ECO:0000256" key="13">
    <source>
        <dbReference type="ARBA" id="ARBA00023268"/>
    </source>
</evidence>
<dbReference type="Gene3D" id="3.40.50.10260">
    <property type="entry name" value="YjeF N-terminal domain"/>
    <property type="match status" value="1"/>
</dbReference>
<dbReference type="GO" id="GO:0046872">
    <property type="term" value="F:metal ion binding"/>
    <property type="evidence" value="ECO:0007669"/>
    <property type="project" value="UniProtKB-UniRule"/>
</dbReference>
<evidence type="ECO:0000256" key="16">
    <source>
        <dbReference type="ARBA" id="ARBA00049209"/>
    </source>
</evidence>
<dbReference type="Pfam" id="PF03853">
    <property type="entry name" value="YjeF_N"/>
    <property type="match status" value="1"/>
</dbReference>
<dbReference type="InterPro" id="IPR036652">
    <property type="entry name" value="YjeF_N_dom_sf"/>
</dbReference>
<feature type="binding site" evidence="17">
    <location>
        <position position="452"/>
    </location>
    <ligand>
        <name>AMP</name>
        <dbReference type="ChEBI" id="CHEBI:456215"/>
    </ligand>
</feature>
<comment type="function">
    <text evidence="18">Catalyzes the epimerization of the S- and R-forms of NAD(P)HX, a damaged form of NAD(P)H that is a result of enzymatic or heat-dependent hydration. This is a prerequisite for the S-specific NAD(P)H-hydrate dehydratase to allow the repair of both epimers of NAD(P)HX.</text>
</comment>
<comment type="cofactor">
    <cofactor evidence="18 19">
        <name>K(+)</name>
        <dbReference type="ChEBI" id="CHEBI:29103"/>
    </cofactor>
    <text evidence="18 19">Binds 1 potassium ion per subunit.</text>
</comment>
<dbReference type="NCBIfam" id="TIGR00196">
    <property type="entry name" value="yjeF_cterm"/>
    <property type="match status" value="1"/>
</dbReference>
<dbReference type="PANTHER" id="PTHR12592">
    <property type="entry name" value="ATP-DEPENDENT (S)-NAD(P)H-HYDRATE DEHYDRATASE FAMILY MEMBER"/>
    <property type="match status" value="1"/>
</dbReference>
<keyword evidence="8 17" id="KW-0521">NADP</keyword>
<dbReference type="GO" id="GO:0052855">
    <property type="term" value="F:ADP-dependent NAD(P)H-hydrate dehydratase activity"/>
    <property type="evidence" value="ECO:0007669"/>
    <property type="project" value="UniProtKB-UniRule"/>
</dbReference>
<dbReference type="PIRSF" id="PIRSF017184">
    <property type="entry name" value="Nnr"/>
    <property type="match status" value="1"/>
</dbReference>
<organism evidence="22 23">
    <name type="scientific">Caminicella sporogenes DSM 14501</name>
    <dbReference type="NCBI Taxonomy" id="1121266"/>
    <lineage>
        <taxon>Bacteria</taxon>
        <taxon>Bacillati</taxon>
        <taxon>Bacillota</taxon>
        <taxon>Clostridia</taxon>
        <taxon>Peptostreptococcales</taxon>
        <taxon>Caminicellaceae</taxon>
        <taxon>Caminicella</taxon>
    </lineage>
</organism>
<evidence type="ECO:0000256" key="4">
    <source>
        <dbReference type="ARBA" id="ARBA00009524"/>
    </source>
</evidence>
<feature type="domain" description="YjeF N-terminal" evidence="21">
    <location>
        <begin position="9"/>
        <end position="219"/>
    </location>
</feature>
<comment type="catalytic activity">
    <reaction evidence="15 17 19">
        <text>(6S)-NADHX + ADP = AMP + phosphate + NADH + H(+)</text>
        <dbReference type="Rhea" id="RHEA:32223"/>
        <dbReference type="ChEBI" id="CHEBI:15378"/>
        <dbReference type="ChEBI" id="CHEBI:43474"/>
        <dbReference type="ChEBI" id="CHEBI:57945"/>
        <dbReference type="ChEBI" id="CHEBI:64074"/>
        <dbReference type="ChEBI" id="CHEBI:456215"/>
        <dbReference type="ChEBI" id="CHEBI:456216"/>
        <dbReference type="EC" id="4.2.1.136"/>
    </reaction>
</comment>
<dbReference type="AlphaFoldDB" id="A0A1M6QFP7"/>
<evidence type="ECO:0000256" key="10">
    <source>
        <dbReference type="ARBA" id="ARBA00023027"/>
    </source>
</evidence>
<feature type="binding site" evidence="17">
    <location>
        <position position="264"/>
    </location>
    <ligand>
        <name>(6S)-NADPHX</name>
        <dbReference type="ChEBI" id="CHEBI:64076"/>
    </ligand>
</feature>
<evidence type="ECO:0000256" key="6">
    <source>
        <dbReference type="ARBA" id="ARBA00022741"/>
    </source>
</evidence>
<evidence type="ECO:0000256" key="3">
    <source>
        <dbReference type="ARBA" id="ARBA00006001"/>
    </source>
</evidence>
<dbReference type="GO" id="GO:0052856">
    <property type="term" value="F:NAD(P)HX epimerase activity"/>
    <property type="evidence" value="ECO:0007669"/>
    <property type="project" value="UniProtKB-UniRule"/>
</dbReference>
<evidence type="ECO:0000256" key="19">
    <source>
        <dbReference type="PIRNR" id="PIRNR017184"/>
    </source>
</evidence>
<comment type="caution">
    <text evidence="18">Lacks conserved residue(s) required for the propagation of feature annotation.</text>
</comment>
<dbReference type="NCBIfam" id="TIGR00197">
    <property type="entry name" value="yjeF_nterm"/>
    <property type="match status" value="1"/>
</dbReference>
<feature type="binding site" evidence="18">
    <location>
        <position position="129"/>
    </location>
    <ligand>
        <name>K(+)</name>
        <dbReference type="ChEBI" id="CHEBI:29103"/>
    </ligand>
</feature>
<dbReference type="GO" id="GO:0110051">
    <property type="term" value="P:metabolite repair"/>
    <property type="evidence" value="ECO:0007669"/>
    <property type="project" value="TreeGrafter"/>
</dbReference>
<dbReference type="RefSeq" id="WP_072967114.1">
    <property type="nucleotide sequence ID" value="NZ_FRAJ01000011.1"/>
</dbReference>
<dbReference type="PANTHER" id="PTHR12592:SF0">
    <property type="entry name" value="ATP-DEPENDENT (S)-NAD(P)H-HYDRATE DEHYDRATASE"/>
    <property type="match status" value="1"/>
</dbReference>
<comment type="similarity">
    <text evidence="4 19">In the C-terminal section; belongs to the NnrD/CARKD family.</text>
</comment>
<comment type="similarity">
    <text evidence="3 19">In the N-terminal section; belongs to the NnrE/AIBP family.</text>
</comment>
<comment type="function">
    <text evidence="14 19">Bifunctional enzyme that catalyzes the epimerization of the S- and R-forms of NAD(P)HX and the dehydration of the S-form of NAD(P)HX at the expense of ADP, which is converted to AMP. This allows the repair of both epimers of NAD(P)HX, a damaged form of NAD(P)H that is a result of enzymatic or heat-dependent hydration.</text>
</comment>
<evidence type="ECO:0000313" key="22">
    <source>
        <dbReference type="EMBL" id="SHK19079.1"/>
    </source>
</evidence>
<feature type="binding site" evidence="18">
    <location>
        <position position="162"/>
    </location>
    <ligand>
        <name>(6S)-NADPHX</name>
        <dbReference type="ChEBI" id="CHEBI:64076"/>
    </ligand>
</feature>
<comment type="catalytic activity">
    <reaction evidence="16 17 19">
        <text>(6S)-NADPHX + ADP = AMP + phosphate + NADPH + H(+)</text>
        <dbReference type="Rhea" id="RHEA:32235"/>
        <dbReference type="ChEBI" id="CHEBI:15378"/>
        <dbReference type="ChEBI" id="CHEBI:43474"/>
        <dbReference type="ChEBI" id="CHEBI:57783"/>
        <dbReference type="ChEBI" id="CHEBI:64076"/>
        <dbReference type="ChEBI" id="CHEBI:456215"/>
        <dbReference type="ChEBI" id="CHEBI:456216"/>
        <dbReference type="EC" id="4.2.1.136"/>
    </reaction>
</comment>
<dbReference type="EMBL" id="FRAJ01000011">
    <property type="protein sequence ID" value="SHK19079.1"/>
    <property type="molecule type" value="Genomic_DNA"/>
</dbReference>
<dbReference type="Gene3D" id="3.40.1190.20">
    <property type="match status" value="1"/>
</dbReference>
<gene>
    <name evidence="17" type="primary">nnrD</name>
    <name evidence="18" type="synonym">nnrE</name>
    <name evidence="22" type="ORF">SAMN02745883_01483</name>
</gene>
<keyword evidence="5 18" id="KW-0479">Metal-binding</keyword>